<evidence type="ECO:0000259" key="2">
    <source>
        <dbReference type="Pfam" id="PF04536"/>
    </source>
</evidence>
<evidence type="ECO:0000313" key="4">
    <source>
        <dbReference type="Proteomes" id="UP000464749"/>
    </source>
</evidence>
<dbReference type="AlphaFoldDB" id="A0A9X7XVP1"/>
<keyword evidence="1" id="KW-1133">Transmembrane helix</keyword>
<evidence type="ECO:0000313" key="3">
    <source>
        <dbReference type="EMBL" id="QIA88666.1"/>
    </source>
</evidence>
<accession>A0A9X7XVP1</accession>
<dbReference type="InterPro" id="IPR007621">
    <property type="entry name" value="TPM_dom"/>
</dbReference>
<gene>
    <name evidence="3" type="ORF">FEE39_10515</name>
</gene>
<sequence length="274" mass="30679">MNKKIGLVFIALLVSVFFFRTFNKQCFADDLNLDNDPFLKFQDTASSLFRPAPSYVLDKAGIINDSVQEHINNINNSTLNQVKGKPIIVVITSKDCDGESITEYSQKMFDKYHFGKSKLDNGVLIVINEGDCQVRVQTGYGMESILPDVYLNKAIVRAFTKHAKDSNMKKGSGQSGGGGAVATVNVVREELVHHKTYSQGTEELVNIISRRITDKLQIEQKDKIWKGSGSPTSDMSTYMADMIRTIAVPLTYVTFVFVIVTLLLRSIFYIRRGK</sequence>
<keyword evidence="1" id="KW-0472">Membrane</keyword>
<dbReference type="EMBL" id="CP040856">
    <property type="protein sequence ID" value="QIA88666.1"/>
    <property type="molecule type" value="Genomic_DNA"/>
</dbReference>
<keyword evidence="1" id="KW-0812">Transmembrane</keyword>
<reference evidence="3 4" key="1">
    <citation type="submission" date="2019-06" db="EMBL/GenBank/DDBJ databases">
        <title>Whole genome sequencing of Lactobacillus johnsonii strain G2A.</title>
        <authorList>
            <person name="Conlan S."/>
            <person name="Thomas P.J."/>
            <person name="Mullikin J."/>
            <person name="Singer J."/>
            <person name="Weaver C."/>
            <person name="Segre J.A."/>
        </authorList>
    </citation>
    <scope>NUCLEOTIDE SEQUENCE [LARGE SCALE GENOMIC DNA]</scope>
    <source>
        <strain evidence="3 4">G2A</strain>
        <plasmid evidence="3 4">unnamed2</plasmid>
    </source>
</reference>
<dbReference type="PANTHER" id="PTHR30373">
    <property type="entry name" value="UPF0603 PROTEIN YGCG"/>
    <property type="match status" value="1"/>
</dbReference>
<evidence type="ECO:0000256" key="1">
    <source>
        <dbReference type="SAM" id="Phobius"/>
    </source>
</evidence>
<protein>
    <submittedName>
        <fullName evidence="3">TPM domain-containing protein</fullName>
    </submittedName>
</protein>
<dbReference type="Gene3D" id="3.10.310.50">
    <property type="match status" value="1"/>
</dbReference>
<geneLocation type="plasmid" evidence="3 4">
    <name>unnamed2</name>
</geneLocation>
<dbReference type="PANTHER" id="PTHR30373:SF2">
    <property type="entry name" value="UPF0603 PROTEIN YGCG"/>
    <property type="match status" value="1"/>
</dbReference>
<dbReference type="Pfam" id="PF04536">
    <property type="entry name" value="TPM_phosphatase"/>
    <property type="match status" value="1"/>
</dbReference>
<name>A0A9X7XVP1_LACJH</name>
<keyword evidence="3" id="KW-0614">Plasmid</keyword>
<proteinExistence type="predicted"/>
<dbReference type="RefSeq" id="WP_163589024.1">
    <property type="nucleotide sequence ID" value="NZ_CP040856.1"/>
</dbReference>
<dbReference type="Proteomes" id="UP000464749">
    <property type="component" value="Plasmid unnamed2"/>
</dbReference>
<feature type="domain" description="TPM" evidence="2">
    <location>
        <begin position="56"/>
        <end position="171"/>
    </location>
</feature>
<feature type="transmembrane region" description="Helical" evidence="1">
    <location>
        <begin position="246"/>
        <end position="268"/>
    </location>
</feature>
<organism evidence="3 4">
    <name type="scientific">Lactobacillus johnsonii</name>
    <dbReference type="NCBI Taxonomy" id="33959"/>
    <lineage>
        <taxon>Bacteria</taxon>
        <taxon>Bacillati</taxon>
        <taxon>Bacillota</taxon>
        <taxon>Bacilli</taxon>
        <taxon>Lactobacillales</taxon>
        <taxon>Lactobacillaceae</taxon>
        <taxon>Lactobacillus</taxon>
    </lineage>
</organism>